<evidence type="ECO:0000256" key="1">
    <source>
        <dbReference type="SAM" id="MobiDB-lite"/>
    </source>
</evidence>
<dbReference type="Gene3D" id="3.40.50.720">
    <property type="entry name" value="NAD(P)-binding Rossmann-like Domain"/>
    <property type="match status" value="1"/>
</dbReference>
<dbReference type="EMBL" id="CP025958">
    <property type="protein sequence ID" value="AWM38053.1"/>
    <property type="molecule type" value="Genomic_DNA"/>
</dbReference>
<dbReference type="SUPFAM" id="SSF51735">
    <property type="entry name" value="NAD(P)-binding Rossmann-fold domains"/>
    <property type="match status" value="1"/>
</dbReference>
<dbReference type="PANTHER" id="PTHR43818">
    <property type="entry name" value="BCDNA.GH03377"/>
    <property type="match status" value="1"/>
</dbReference>
<accession>A0A2Z3GWD5</accession>
<evidence type="ECO:0000313" key="4">
    <source>
        <dbReference type="EMBL" id="AWM38053.1"/>
    </source>
</evidence>
<dbReference type="Pfam" id="PF22725">
    <property type="entry name" value="GFO_IDH_MocA_C3"/>
    <property type="match status" value="1"/>
</dbReference>
<dbReference type="GO" id="GO:0000166">
    <property type="term" value="F:nucleotide binding"/>
    <property type="evidence" value="ECO:0007669"/>
    <property type="project" value="InterPro"/>
</dbReference>
<feature type="region of interest" description="Disordered" evidence="1">
    <location>
        <begin position="1"/>
        <end position="61"/>
    </location>
</feature>
<feature type="compositionally biased region" description="Basic residues" evidence="1">
    <location>
        <begin position="9"/>
        <end position="21"/>
    </location>
</feature>
<dbReference type="Proteomes" id="UP000245802">
    <property type="component" value="Chromosome"/>
</dbReference>
<feature type="domain" description="GFO/IDH/MocA-like oxidoreductase" evidence="3">
    <location>
        <begin position="282"/>
        <end position="369"/>
    </location>
</feature>
<feature type="domain" description="Gfo/Idh/MocA-like oxidoreductase N-terminal" evidence="2">
    <location>
        <begin position="96"/>
        <end position="213"/>
    </location>
</feature>
<name>A0A2Z3GWD5_9BACT</name>
<dbReference type="KEGG" id="gog:C1280_14330"/>
<keyword evidence="5" id="KW-1185">Reference proteome</keyword>
<dbReference type="AlphaFoldDB" id="A0A2Z3GWD5"/>
<evidence type="ECO:0000259" key="3">
    <source>
        <dbReference type="Pfam" id="PF22725"/>
    </source>
</evidence>
<dbReference type="Gene3D" id="3.30.360.10">
    <property type="entry name" value="Dihydrodipicolinate Reductase, domain 2"/>
    <property type="match status" value="1"/>
</dbReference>
<reference evidence="4 5" key="1">
    <citation type="submission" date="2018-01" db="EMBL/GenBank/DDBJ databases">
        <title>G. obscuriglobus.</title>
        <authorList>
            <person name="Franke J."/>
            <person name="Blomberg W."/>
            <person name="Selmecki A."/>
        </authorList>
    </citation>
    <scope>NUCLEOTIDE SEQUENCE [LARGE SCALE GENOMIC DNA]</scope>
    <source>
        <strain evidence="4 5">DSM 5831</strain>
    </source>
</reference>
<organism evidence="4 5">
    <name type="scientific">Gemmata obscuriglobus</name>
    <dbReference type="NCBI Taxonomy" id="114"/>
    <lineage>
        <taxon>Bacteria</taxon>
        <taxon>Pseudomonadati</taxon>
        <taxon>Planctomycetota</taxon>
        <taxon>Planctomycetia</taxon>
        <taxon>Gemmatales</taxon>
        <taxon>Gemmataceae</taxon>
        <taxon>Gemmata</taxon>
    </lineage>
</organism>
<dbReference type="InterPro" id="IPR036291">
    <property type="entry name" value="NAD(P)-bd_dom_sf"/>
</dbReference>
<proteinExistence type="predicted"/>
<sequence length="496" mass="54555">MSPRERGSRSRAARRPVRSTRRSPSPVRSNSSFLPHSGRVHSRGVLPAPQQFGLSPSDSQEPIMPIRLTRRKFLATVGAAFTAPMVVRARNANEKLNVAVIGVANRGAANVAGVAHENVVALCDVDPENAQKARAQFPKAAFFTDYRELFDKAHKSIDAVVVSTPDHTHALPSCLAIEFGKHVYCEKPMAETVAEVRHMTAFAAKKKVVTQMGTQIHAGENYRRVVEVVQSGLLGEIKKVHVWNSSKPVGGKKLTSKPSAKFDLDLWMGPTKSEFFEVEVNKSSWNFAWPHFHWRWWWQWGGGTLADLGCHYIDLPYWALGLTSPTRVKATGTKTYAGDNDTPDVMSVDYTFPKTKVRGEVQLTWEHGTTAPSGVSGLKGYSSGVLFVGTKAQLAADYGRYTMMPDSAAKEFKAPSKSIAPSIGHHKEWLEACKGNGTPLCNFAYAGRLAEAVLLGNVAYRAEKEITWDAEKGVTGDKTADAFLSREYRKGWELPG</sequence>
<dbReference type="SUPFAM" id="SSF55347">
    <property type="entry name" value="Glyceraldehyde-3-phosphate dehydrogenase-like, C-terminal domain"/>
    <property type="match status" value="1"/>
</dbReference>
<protein>
    <submittedName>
        <fullName evidence="4">Gfo/Idh/MocA family oxidoreductase</fullName>
    </submittedName>
</protein>
<dbReference type="InterPro" id="IPR055170">
    <property type="entry name" value="GFO_IDH_MocA-like_dom"/>
</dbReference>
<evidence type="ECO:0000313" key="5">
    <source>
        <dbReference type="Proteomes" id="UP000245802"/>
    </source>
</evidence>
<gene>
    <name evidence="4" type="ORF">C1280_14330</name>
</gene>
<evidence type="ECO:0000259" key="2">
    <source>
        <dbReference type="Pfam" id="PF01408"/>
    </source>
</evidence>
<dbReference type="PANTHER" id="PTHR43818:SF10">
    <property type="entry name" value="NADH-DEPENDENT DEHYDROGENASE-RELATED"/>
    <property type="match status" value="1"/>
</dbReference>
<dbReference type="InterPro" id="IPR000683">
    <property type="entry name" value="Gfo/Idh/MocA-like_OxRdtase_N"/>
</dbReference>
<dbReference type="InterPro" id="IPR050463">
    <property type="entry name" value="Gfo/Idh/MocA_oxidrdct_glycsds"/>
</dbReference>
<feature type="compositionally biased region" description="Low complexity" evidence="1">
    <location>
        <begin position="22"/>
        <end position="32"/>
    </location>
</feature>
<dbReference type="Pfam" id="PF01408">
    <property type="entry name" value="GFO_IDH_MocA"/>
    <property type="match status" value="1"/>
</dbReference>